<proteinExistence type="predicted"/>
<evidence type="ECO:0000313" key="2">
    <source>
        <dbReference type="Proteomes" id="UP000234343"/>
    </source>
</evidence>
<gene>
    <name evidence="1" type="ORF">CAB17_03650</name>
</gene>
<reference evidence="1 2" key="1">
    <citation type="submission" date="2017-12" db="EMBL/GenBank/DDBJ databases">
        <title>Legionella sainthelensi LA01-117, whole genome sequence of a clinical isolate from New Zealand.</title>
        <authorList>
            <person name="Cree S.L."/>
            <person name="Slow S."/>
            <person name="Kennedy M.A."/>
            <person name="Murdoch D.R."/>
            <person name="Biggs P.J."/>
            <person name="Anderson T."/>
        </authorList>
    </citation>
    <scope>NUCLEOTIDE SEQUENCE [LARGE SCALE GENOMIC DNA]</scope>
    <source>
        <strain evidence="1 2">LA01-117</strain>
    </source>
</reference>
<accession>A0A2H5FI90</accession>
<keyword evidence="2" id="KW-1185">Reference proteome</keyword>
<dbReference type="KEGG" id="lsh:CAB17_03650"/>
<organism evidence="1 2">
    <name type="scientific">Legionella sainthelensi</name>
    <dbReference type="NCBI Taxonomy" id="28087"/>
    <lineage>
        <taxon>Bacteria</taxon>
        <taxon>Pseudomonadati</taxon>
        <taxon>Pseudomonadota</taxon>
        <taxon>Gammaproteobacteria</taxon>
        <taxon>Legionellales</taxon>
        <taxon>Legionellaceae</taxon>
        <taxon>Legionella</taxon>
    </lineage>
</organism>
<name>A0A2H5FI90_9GAMM</name>
<evidence type="ECO:0000313" key="1">
    <source>
        <dbReference type="EMBL" id="AUH71259.1"/>
    </source>
</evidence>
<sequence length="79" mass="9122">MFHWIKMNINDDFWAYQLPEEILAVRVLNIFARSNVSAILEPYNQELSNFLLISKVRRKTGATCAGYGNNYIVLLALND</sequence>
<protein>
    <submittedName>
        <fullName evidence="1">Uncharacterized protein</fullName>
    </submittedName>
</protein>
<dbReference type="Proteomes" id="UP000234343">
    <property type="component" value="Chromosome"/>
</dbReference>
<dbReference type="AlphaFoldDB" id="A0A2H5FI90"/>
<dbReference type="EMBL" id="CP025491">
    <property type="protein sequence ID" value="AUH71259.1"/>
    <property type="molecule type" value="Genomic_DNA"/>
</dbReference>